<dbReference type="STRING" id="1184609.KILIM_024_00210"/>
<evidence type="ECO:0000313" key="4">
    <source>
        <dbReference type="Proteomes" id="UP000008366"/>
    </source>
</evidence>
<dbReference type="InterPro" id="IPR025698">
    <property type="entry name" value="2TM_dom"/>
</dbReference>
<dbReference type="Proteomes" id="UP000008366">
    <property type="component" value="Unassembled WGS sequence"/>
</dbReference>
<accession>K6WP59</accession>
<keyword evidence="1" id="KW-1133">Transmembrane helix</keyword>
<dbReference type="AlphaFoldDB" id="K6WP59"/>
<protein>
    <recommendedName>
        <fullName evidence="2">2TM domain-containing protein</fullName>
    </recommendedName>
</protein>
<dbReference type="EMBL" id="BAHD01000024">
    <property type="protein sequence ID" value="GAB95611.1"/>
    <property type="molecule type" value="Genomic_DNA"/>
</dbReference>
<gene>
    <name evidence="3" type="ORF">KILIM_024_00210</name>
</gene>
<sequence>MTEQAMIQPYRGRDEADPQLRKCAMERLEAGANFKRHLSSYVVMSGMLVAVWLFSGAEYFWPMWPMLGWGIALAWHAVSLRNCGPTEAQISAEAAKLCGPAGHPGPQDRR</sequence>
<name>K6WP59_9MICO</name>
<keyword evidence="1" id="KW-0472">Membrane</keyword>
<proteinExistence type="predicted"/>
<evidence type="ECO:0000313" key="3">
    <source>
        <dbReference type="EMBL" id="GAB95611.1"/>
    </source>
</evidence>
<dbReference type="eggNOG" id="ENOG503364M">
    <property type="taxonomic scope" value="Bacteria"/>
</dbReference>
<feature type="transmembrane region" description="Helical" evidence="1">
    <location>
        <begin position="38"/>
        <end position="55"/>
    </location>
</feature>
<dbReference type="OrthoDB" id="5145586at2"/>
<keyword evidence="1" id="KW-0812">Transmembrane</keyword>
<organism evidence="3 4">
    <name type="scientific">Kineosphaera limosa NBRC 100340</name>
    <dbReference type="NCBI Taxonomy" id="1184609"/>
    <lineage>
        <taxon>Bacteria</taxon>
        <taxon>Bacillati</taxon>
        <taxon>Actinomycetota</taxon>
        <taxon>Actinomycetes</taxon>
        <taxon>Micrococcales</taxon>
        <taxon>Dermatophilaceae</taxon>
        <taxon>Kineosphaera</taxon>
    </lineage>
</organism>
<evidence type="ECO:0000256" key="1">
    <source>
        <dbReference type="SAM" id="Phobius"/>
    </source>
</evidence>
<comment type="caution">
    <text evidence="3">The sequence shown here is derived from an EMBL/GenBank/DDBJ whole genome shotgun (WGS) entry which is preliminary data.</text>
</comment>
<dbReference type="Pfam" id="PF13239">
    <property type="entry name" value="2TM"/>
    <property type="match status" value="1"/>
</dbReference>
<dbReference type="RefSeq" id="WP_006592143.1">
    <property type="nucleotide sequence ID" value="NZ_BAHD01000024.1"/>
</dbReference>
<evidence type="ECO:0000259" key="2">
    <source>
        <dbReference type="Pfam" id="PF13239"/>
    </source>
</evidence>
<reference evidence="3 4" key="1">
    <citation type="submission" date="2012-08" db="EMBL/GenBank/DDBJ databases">
        <title>Whole genome shotgun sequence of Kineosphaera limosa NBRC 100340.</title>
        <authorList>
            <person name="Yoshida I."/>
            <person name="Isaki S."/>
            <person name="Hosoyama A."/>
            <person name="Tsuchikane K."/>
            <person name="Katsumata H."/>
            <person name="Ando Y."/>
            <person name="Ohji S."/>
            <person name="Hamada M."/>
            <person name="Tamura T."/>
            <person name="Yamazoe A."/>
            <person name="Yamazaki S."/>
            <person name="Fujita N."/>
        </authorList>
    </citation>
    <scope>NUCLEOTIDE SEQUENCE [LARGE SCALE GENOMIC DNA]</scope>
    <source>
        <strain evidence="3 4">NBRC 100340</strain>
    </source>
</reference>
<feature type="domain" description="2TM" evidence="2">
    <location>
        <begin position="23"/>
        <end position="79"/>
    </location>
</feature>
<keyword evidence="4" id="KW-1185">Reference proteome</keyword>